<accession>J9FKD8</accession>
<feature type="compositionally biased region" description="Low complexity" evidence="1">
    <location>
        <begin position="286"/>
        <end position="300"/>
    </location>
</feature>
<name>J9FKD8_9ZZZZ</name>
<gene>
    <name evidence="2" type="ORF">EVA_21841</name>
</gene>
<sequence length="353" mass="40440">MKKSLWLFAICLGLNSFCAWAQDDDVYFVPSSKDKTEEVEESYDMAPSSYTPITDDERFAESNWAKGRGNGKWDVDTYNRRGKHYKGGCNDSLKKEKSCYDQGYEDGYADGRYTSRIVRFYSPRPGIYVSSPYYLDFYDICYDPWYYGYASPWSWSWGWSGWYGWGSWYGWRPYYSWHSGWYDPWWGWHGSWYDPWWGPSYGWYPHYGHGSHWIPANAQRGPVGGYVAYGGRRGSNGSYSSGRRGSYSSRPSSAFGTGRREGWRGNALGTSGHRPSRSFGNSNRPSRSYGNSNRTNSNRYNNDRPSRSFDSNRSMQRSNFSQPSRGSFDRGSSFGGGRSGGGRSFGGGGRGRR</sequence>
<proteinExistence type="predicted"/>
<reference evidence="2" key="1">
    <citation type="journal article" date="2012" name="PLoS ONE">
        <title>Gene sets for utilization of primary and secondary nutrition supplies in the distal gut of endangered iberian lynx.</title>
        <authorList>
            <person name="Alcaide M."/>
            <person name="Messina E."/>
            <person name="Richter M."/>
            <person name="Bargiela R."/>
            <person name="Peplies J."/>
            <person name="Huws S.A."/>
            <person name="Newbold C.J."/>
            <person name="Golyshin P.N."/>
            <person name="Simon M.A."/>
            <person name="Lopez G."/>
            <person name="Yakimov M.M."/>
            <person name="Ferrer M."/>
        </authorList>
    </citation>
    <scope>NUCLEOTIDE SEQUENCE</scope>
</reference>
<evidence type="ECO:0000313" key="2">
    <source>
        <dbReference type="EMBL" id="EJW90052.1"/>
    </source>
</evidence>
<feature type="compositionally biased region" description="Gly residues" evidence="1">
    <location>
        <begin position="333"/>
        <end position="353"/>
    </location>
</feature>
<dbReference type="EMBL" id="AMCI01009077">
    <property type="protein sequence ID" value="EJW90052.1"/>
    <property type="molecule type" value="Genomic_DNA"/>
</dbReference>
<feature type="compositionally biased region" description="Polar residues" evidence="1">
    <location>
        <begin position="308"/>
        <end position="323"/>
    </location>
</feature>
<dbReference type="AlphaFoldDB" id="J9FKD8"/>
<organism evidence="2">
    <name type="scientific">gut metagenome</name>
    <dbReference type="NCBI Taxonomy" id="749906"/>
    <lineage>
        <taxon>unclassified sequences</taxon>
        <taxon>metagenomes</taxon>
        <taxon>organismal metagenomes</taxon>
    </lineage>
</organism>
<feature type="region of interest" description="Disordered" evidence="1">
    <location>
        <begin position="236"/>
        <end position="353"/>
    </location>
</feature>
<feature type="compositionally biased region" description="Low complexity" evidence="1">
    <location>
        <begin position="236"/>
        <end position="253"/>
    </location>
</feature>
<evidence type="ECO:0000256" key="1">
    <source>
        <dbReference type="SAM" id="MobiDB-lite"/>
    </source>
</evidence>
<comment type="caution">
    <text evidence="2">The sequence shown here is derived from an EMBL/GenBank/DDBJ whole genome shotgun (WGS) entry which is preliminary data.</text>
</comment>
<protein>
    <submittedName>
        <fullName evidence="2">Secreted protein</fullName>
    </submittedName>
</protein>